<dbReference type="PATRIC" id="fig|1286635.3.peg.4631"/>
<evidence type="ECO:0000313" key="2">
    <source>
        <dbReference type="Proteomes" id="UP000014216"/>
    </source>
</evidence>
<sequence>MHVYYSPDNEAKKELAFRKDLLELKAQIQGGETEFTPSAQKKIDKYLTCSKKGRGGQLKVGFNDKAITEAKRYFGYFALVSNQTMDTFTALENYRLREKIEELFAVQKGRLDGARPRTWYPDNLRGRQFTQFISLGYHCFLMKKIKEVQAKFGKNESGKTKSLIKLEKKLGNWLAQRSLAQILDWFDCIETTKVQTAMGSYRWSTESVARDRLFLKYLGVVTE</sequence>
<name>S0FQJ2_9BACT</name>
<dbReference type="AlphaFoldDB" id="S0FQJ2"/>
<dbReference type="EMBL" id="APJX01000016">
    <property type="protein sequence ID" value="EMS77348.1"/>
    <property type="molecule type" value="Genomic_DNA"/>
</dbReference>
<keyword evidence="2" id="KW-1185">Reference proteome</keyword>
<protein>
    <recommendedName>
        <fullName evidence="3">Transposase</fullName>
    </recommendedName>
</protein>
<evidence type="ECO:0008006" key="3">
    <source>
        <dbReference type="Google" id="ProtNLM"/>
    </source>
</evidence>
<accession>S0FQJ2</accession>
<proteinExistence type="predicted"/>
<dbReference type="Proteomes" id="UP000014216">
    <property type="component" value="Unassembled WGS sequence"/>
</dbReference>
<reference evidence="1 2" key="1">
    <citation type="journal article" date="2013" name="Genome Announc.">
        <title>Draft Genome Sequence of Desulfotignum phosphitoxidans DSM 13687 Strain FiPS-3.</title>
        <authorList>
            <person name="Poehlein A."/>
            <person name="Daniel R."/>
            <person name="Simeonova D.D."/>
        </authorList>
    </citation>
    <scope>NUCLEOTIDE SEQUENCE [LARGE SCALE GENOMIC DNA]</scope>
    <source>
        <strain evidence="1 2">DSM 13687</strain>
    </source>
</reference>
<gene>
    <name evidence="1" type="ORF">Dpo_16c00010</name>
</gene>
<organism evidence="1 2">
    <name type="scientific">Desulfotignum phosphitoxidans DSM 13687</name>
    <dbReference type="NCBI Taxonomy" id="1286635"/>
    <lineage>
        <taxon>Bacteria</taxon>
        <taxon>Pseudomonadati</taxon>
        <taxon>Thermodesulfobacteriota</taxon>
        <taxon>Desulfobacteria</taxon>
        <taxon>Desulfobacterales</taxon>
        <taxon>Desulfobacteraceae</taxon>
        <taxon>Desulfotignum</taxon>
    </lineage>
</organism>
<comment type="caution">
    <text evidence="1">The sequence shown here is derived from an EMBL/GenBank/DDBJ whole genome shotgun (WGS) entry which is preliminary data.</text>
</comment>
<evidence type="ECO:0000313" key="1">
    <source>
        <dbReference type="EMBL" id="EMS77348.1"/>
    </source>
</evidence>